<protein>
    <recommendedName>
        <fullName evidence="3">DUF4440 domain-containing protein</fullName>
    </recommendedName>
</protein>
<dbReference type="RefSeq" id="WP_343937357.1">
    <property type="nucleotide sequence ID" value="NZ_BAAABU010000020.1"/>
</dbReference>
<dbReference type="Gene3D" id="3.10.450.50">
    <property type="match status" value="1"/>
</dbReference>
<evidence type="ECO:0000313" key="1">
    <source>
        <dbReference type="EMBL" id="GAA0251989.1"/>
    </source>
</evidence>
<dbReference type="SUPFAM" id="SSF54427">
    <property type="entry name" value="NTF2-like"/>
    <property type="match status" value="1"/>
</dbReference>
<dbReference type="InterPro" id="IPR032710">
    <property type="entry name" value="NTF2-like_dom_sf"/>
</dbReference>
<evidence type="ECO:0008006" key="3">
    <source>
        <dbReference type="Google" id="ProtNLM"/>
    </source>
</evidence>
<comment type="caution">
    <text evidence="1">The sequence shown here is derived from an EMBL/GenBank/DDBJ whole genome shotgun (WGS) entry which is preliminary data.</text>
</comment>
<keyword evidence="2" id="KW-1185">Reference proteome</keyword>
<name>A0ABN0UIS2_9PSEU</name>
<gene>
    <name evidence="1" type="ORF">GCM10010492_60570</name>
</gene>
<sequence>MTAQIDLANLDLTDDPETQNDVFLVAFNSGQGAIFDSLYRDDSISNLSGGPLTGAARTEAITKLLATKPELQSKVKSYYSTGDTSLIIVDYDLVITLEDGRKQRILGKCTDVLVRGEDGKWVMAVDRPVADEVHDL</sequence>
<proteinExistence type="predicted"/>
<organism evidence="1 2">
    <name type="scientific">Saccharothrix mutabilis subsp. mutabilis</name>
    <dbReference type="NCBI Taxonomy" id="66855"/>
    <lineage>
        <taxon>Bacteria</taxon>
        <taxon>Bacillati</taxon>
        <taxon>Actinomycetota</taxon>
        <taxon>Actinomycetes</taxon>
        <taxon>Pseudonocardiales</taxon>
        <taxon>Pseudonocardiaceae</taxon>
        <taxon>Saccharothrix</taxon>
    </lineage>
</organism>
<evidence type="ECO:0000313" key="2">
    <source>
        <dbReference type="Proteomes" id="UP001500416"/>
    </source>
</evidence>
<dbReference type="Proteomes" id="UP001500416">
    <property type="component" value="Unassembled WGS sequence"/>
</dbReference>
<reference evidence="1 2" key="1">
    <citation type="journal article" date="2019" name="Int. J. Syst. Evol. Microbiol.">
        <title>The Global Catalogue of Microorganisms (GCM) 10K type strain sequencing project: providing services to taxonomists for standard genome sequencing and annotation.</title>
        <authorList>
            <consortium name="The Broad Institute Genomics Platform"/>
            <consortium name="The Broad Institute Genome Sequencing Center for Infectious Disease"/>
            <person name="Wu L."/>
            <person name="Ma J."/>
        </authorList>
    </citation>
    <scope>NUCLEOTIDE SEQUENCE [LARGE SCALE GENOMIC DNA]</scope>
    <source>
        <strain evidence="1 2">JCM 3380</strain>
    </source>
</reference>
<accession>A0ABN0UIS2</accession>
<dbReference type="EMBL" id="BAAABU010000020">
    <property type="protein sequence ID" value="GAA0251989.1"/>
    <property type="molecule type" value="Genomic_DNA"/>
</dbReference>